<protein>
    <submittedName>
        <fullName evidence="1">Uncharacterized protein</fullName>
    </submittedName>
</protein>
<accession>A0A4Q1QMY0</accession>
<gene>
    <name evidence="1" type="ORF">EST54_22895</name>
</gene>
<comment type="caution">
    <text evidence="1">The sequence shown here is derived from an EMBL/GenBank/DDBJ whole genome shotgun (WGS) entry which is preliminary data.</text>
</comment>
<dbReference type="RefSeq" id="WP_129249605.1">
    <property type="nucleotide sequence ID" value="NZ_JABZEL010000017.1"/>
</dbReference>
<dbReference type="EMBL" id="SDIF01000074">
    <property type="protein sequence ID" value="RXS64267.1"/>
    <property type="molecule type" value="Genomic_DNA"/>
</dbReference>
<organism evidence="1 2">
    <name type="scientific">Streptomyces sioyaensis</name>
    <dbReference type="NCBI Taxonomy" id="67364"/>
    <lineage>
        <taxon>Bacteria</taxon>
        <taxon>Bacillati</taxon>
        <taxon>Actinomycetota</taxon>
        <taxon>Actinomycetes</taxon>
        <taxon>Kitasatosporales</taxon>
        <taxon>Streptomycetaceae</taxon>
        <taxon>Streptomyces</taxon>
    </lineage>
</organism>
<name>A0A4Q1QMY0_9ACTN</name>
<keyword evidence="2" id="KW-1185">Reference proteome</keyword>
<reference evidence="1 2" key="1">
    <citation type="submission" date="2019-01" db="EMBL/GenBank/DDBJ databases">
        <title>Draft genome sequences of the type strain Streptomyces sioyaensis DSM 40032 and its novel strain, TM32, a thermotolerant antibiotics-producing actinobacterium.</title>
        <authorList>
            <person name="Nakaew N."/>
            <person name="Lumyong S."/>
            <person name="Sloan W.T."/>
            <person name="Sungthong R."/>
        </authorList>
    </citation>
    <scope>NUCLEOTIDE SEQUENCE [LARGE SCALE GENOMIC DNA]</scope>
    <source>
        <strain evidence="1 2">DSM 40032</strain>
    </source>
</reference>
<dbReference type="GeneID" id="95780762"/>
<dbReference type="AlphaFoldDB" id="A0A4Q1QMY0"/>
<dbReference type="Proteomes" id="UP000289482">
    <property type="component" value="Unassembled WGS sequence"/>
</dbReference>
<evidence type="ECO:0000313" key="1">
    <source>
        <dbReference type="EMBL" id="RXS64267.1"/>
    </source>
</evidence>
<proteinExistence type="predicted"/>
<evidence type="ECO:0000313" key="2">
    <source>
        <dbReference type="Proteomes" id="UP000289482"/>
    </source>
</evidence>
<sequence length="101" mass="11520">MREVWAGDDDHPGRVGDLLRVRDEQASIAAPPCPQCGVQLVSSTSDWWQCAAVHCPYEMPDEAYRLYVSLCALFESAPEQFFELVRGHRDEVRSLEPAWLR</sequence>